<gene>
    <name evidence="2" type="ORF">BJ508DRAFT_72895</name>
</gene>
<organism evidence="2 3">
    <name type="scientific">Ascobolus immersus RN42</name>
    <dbReference type="NCBI Taxonomy" id="1160509"/>
    <lineage>
        <taxon>Eukaryota</taxon>
        <taxon>Fungi</taxon>
        <taxon>Dikarya</taxon>
        <taxon>Ascomycota</taxon>
        <taxon>Pezizomycotina</taxon>
        <taxon>Pezizomycetes</taxon>
        <taxon>Pezizales</taxon>
        <taxon>Ascobolaceae</taxon>
        <taxon>Ascobolus</taxon>
    </lineage>
</organism>
<feature type="region of interest" description="Disordered" evidence="1">
    <location>
        <begin position="1"/>
        <end position="160"/>
    </location>
</feature>
<keyword evidence="3" id="KW-1185">Reference proteome</keyword>
<protein>
    <submittedName>
        <fullName evidence="2">Uncharacterized protein</fullName>
    </submittedName>
</protein>
<name>A0A3N4HE49_ASCIM</name>
<dbReference type="EMBL" id="ML119858">
    <property type="protein sequence ID" value="RPA72513.1"/>
    <property type="molecule type" value="Genomic_DNA"/>
</dbReference>
<accession>A0A3N4HE49</accession>
<feature type="compositionally biased region" description="Polar residues" evidence="1">
    <location>
        <begin position="10"/>
        <end position="21"/>
    </location>
</feature>
<evidence type="ECO:0000256" key="1">
    <source>
        <dbReference type="SAM" id="MobiDB-lite"/>
    </source>
</evidence>
<reference evidence="2 3" key="1">
    <citation type="journal article" date="2018" name="Nat. Ecol. Evol.">
        <title>Pezizomycetes genomes reveal the molecular basis of ectomycorrhizal truffle lifestyle.</title>
        <authorList>
            <person name="Murat C."/>
            <person name="Payen T."/>
            <person name="Noel B."/>
            <person name="Kuo A."/>
            <person name="Morin E."/>
            <person name="Chen J."/>
            <person name="Kohler A."/>
            <person name="Krizsan K."/>
            <person name="Balestrini R."/>
            <person name="Da Silva C."/>
            <person name="Montanini B."/>
            <person name="Hainaut M."/>
            <person name="Levati E."/>
            <person name="Barry K.W."/>
            <person name="Belfiori B."/>
            <person name="Cichocki N."/>
            <person name="Clum A."/>
            <person name="Dockter R.B."/>
            <person name="Fauchery L."/>
            <person name="Guy J."/>
            <person name="Iotti M."/>
            <person name="Le Tacon F."/>
            <person name="Lindquist E.A."/>
            <person name="Lipzen A."/>
            <person name="Malagnac F."/>
            <person name="Mello A."/>
            <person name="Molinier V."/>
            <person name="Miyauchi S."/>
            <person name="Poulain J."/>
            <person name="Riccioni C."/>
            <person name="Rubini A."/>
            <person name="Sitrit Y."/>
            <person name="Splivallo R."/>
            <person name="Traeger S."/>
            <person name="Wang M."/>
            <person name="Zifcakova L."/>
            <person name="Wipf D."/>
            <person name="Zambonelli A."/>
            <person name="Paolocci F."/>
            <person name="Nowrousian M."/>
            <person name="Ottonello S."/>
            <person name="Baldrian P."/>
            <person name="Spatafora J.W."/>
            <person name="Henrissat B."/>
            <person name="Nagy L.G."/>
            <person name="Aury J.M."/>
            <person name="Wincker P."/>
            <person name="Grigoriev I.V."/>
            <person name="Bonfante P."/>
            <person name="Martin F.M."/>
        </authorList>
    </citation>
    <scope>NUCLEOTIDE SEQUENCE [LARGE SCALE GENOMIC DNA]</scope>
    <source>
        <strain evidence="2 3">RN42</strain>
    </source>
</reference>
<proteinExistence type="predicted"/>
<feature type="compositionally biased region" description="Polar residues" evidence="1">
    <location>
        <begin position="72"/>
        <end position="91"/>
    </location>
</feature>
<dbReference type="AlphaFoldDB" id="A0A3N4HE49"/>
<evidence type="ECO:0000313" key="2">
    <source>
        <dbReference type="EMBL" id="RPA72513.1"/>
    </source>
</evidence>
<evidence type="ECO:0000313" key="3">
    <source>
        <dbReference type="Proteomes" id="UP000275078"/>
    </source>
</evidence>
<dbReference type="Proteomes" id="UP000275078">
    <property type="component" value="Unassembled WGS sequence"/>
</dbReference>
<sequence>MNGERPIIPPSQTDSMSLQHLQTRHRRQGASTPIWNELPPNESITAERDTPAGGPNRNTTAGEHYDGRIALSKNNSTAEGSTTERTNSTAEGQHRRRTAPPKNSTAEGQHRRRIVLSVSISAKRHHCRTAPSPNETPIPPESIITKGGKGGSGIPKPTHF</sequence>